<reference evidence="8 9" key="1">
    <citation type="submission" date="2020-04" db="EMBL/GenBank/DDBJ databases">
        <authorList>
            <consortium name="Desulfovibrio sp. FSS-1 genome sequencing consortium"/>
            <person name="Shimoshige H."/>
            <person name="Kobayashi H."/>
            <person name="Maekawa T."/>
        </authorList>
    </citation>
    <scope>NUCLEOTIDE SEQUENCE [LARGE SCALE GENOMIC DNA]</scope>
    <source>
        <strain evidence="8 9">SIID29052-01</strain>
    </source>
</reference>
<keyword evidence="5 7" id="KW-1133">Transmembrane helix</keyword>
<organism evidence="8 9">
    <name type="scientific">Fundidesulfovibrio magnetotacticus</name>
    <dbReference type="NCBI Taxonomy" id="2730080"/>
    <lineage>
        <taxon>Bacteria</taxon>
        <taxon>Pseudomonadati</taxon>
        <taxon>Thermodesulfobacteriota</taxon>
        <taxon>Desulfovibrionia</taxon>
        <taxon>Desulfovibrionales</taxon>
        <taxon>Desulfovibrionaceae</taxon>
        <taxon>Fundidesulfovibrio</taxon>
    </lineage>
</organism>
<dbReference type="PIRSF" id="PIRSF004810">
    <property type="entry name" value="ChrA"/>
    <property type="match status" value="1"/>
</dbReference>
<dbReference type="InterPro" id="IPR014047">
    <property type="entry name" value="Chr_Tranpt_l_chain"/>
</dbReference>
<evidence type="ECO:0000256" key="2">
    <source>
        <dbReference type="ARBA" id="ARBA00005262"/>
    </source>
</evidence>
<keyword evidence="6 7" id="KW-0472">Membrane</keyword>
<gene>
    <name evidence="8" type="primary">srpC</name>
    <name evidence="8" type="ORF">NNJEOMEG_03260</name>
</gene>
<keyword evidence="3" id="KW-1003">Cell membrane</keyword>
<evidence type="ECO:0000313" key="9">
    <source>
        <dbReference type="Proteomes" id="UP000494245"/>
    </source>
</evidence>
<dbReference type="RefSeq" id="WP_173086368.1">
    <property type="nucleotide sequence ID" value="NZ_BLTE01000016.1"/>
</dbReference>
<dbReference type="Pfam" id="PF02417">
    <property type="entry name" value="Chromate_transp"/>
    <property type="match status" value="2"/>
</dbReference>
<accession>A0A6V8M0L0</accession>
<feature type="transmembrane region" description="Helical" evidence="7">
    <location>
        <begin position="287"/>
        <end position="308"/>
    </location>
</feature>
<dbReference type="GO" id="GO:0005886">
    <property type="term" value="C:plasma membrane"/>
    <property type="evidence" value="ECO:0007669"/>
    <property type="project" value="UniProtKB-SubCell"/>
</dbReference>
<evidence type="ECO:0000256" key="3">
    <source>
        <dbReference type="ARBA" id="ARBA00022475"/>
    </source>
</evidence>
<comment type="caution">
    <text evidence="8">The sequence shown here is derived from an EMBL/GenBank/DDBJ whole genome shotgun (WGS) entry which is preliminary data.</text>
</comment>
<feature type="transmembrane region" description="Helical" evidence="7">
    <location>
        <begin position="194"/>
        <end position="212"/>
    </location>
</feature>
<keyword evidence="4 7" id="KW-0812">Transmembrane</keyword>
<keyword evidence="9" id="KW-1185">Reference proteome</keyword>
<dbReference type="EMBL" id="BLTE01000016">
    <property type="protein sequence ID" value="GFK95397.1"/>
    <property type="molecule type" value="Genomic_DNA"/>
</dbReference>
<feature type="transmembrane region" description="Helical" evidence="7">
    <location>
        <begin position="224"/>
        <end position="242"/>
    </location>
</feature>
<dbReference type="GO" id="GO:0015109">
    <property type="term" value="F:chromate transmembrane transporter activity"/>
    <property type="evidence" value="ECO:0007669"/>
    <property type="project" value="InterPro"/>
</dbReference>
<feature type="transmembrane region" description="Helical" evidence="7">
    <location>
        <begin position="352"/>
        <end position="381"/>
    </location>
</feature>
<feature type="transmembrane region" description="Helical" evidence="7">
    <location>
        <begin position="76"/>
        <end position="101"/>
    </location>
</feature>
<name>A0A6V8M0L0_9BACT</name>
<dbReference type="NCBIfam" id="TIGR00937">
    <property type="entry name" value="2A51"/>
    <property type="match status" value="1"/>
</dbReference>
<evidence type="ECO:0000313" key="8">
    <source>
        <dbReference type="EMBL" id="GFK95397.1"/>
    </source>
</evidence>
<dbReference type="PANTHER" id="PTHR43663">
    <property type="entry name" value="CHROMATE TRANSPORT PROTEIN-RELATED"/>
    <property type="match status" value="1"/>
</dbReference>
<feature type="transmembrane region" description="Helical" evidence="7">
    <location>
        <begin position="113"/>
        <end position="133"/>
    </location>
</feature>
<protein>
    <submittedName>
        <fullName evidence="8">Putative chromate transport protein</fullName>
    </submittedName>
</protein>
<comment type="subcellular location">
    <subcellularLocation>
        <location evidence="1">Cell membrane</location>
        <topology evidence="1">Multi-pass membrane protein</topology>
    </subcellularLocation>
</comment>
<dbReference type="PANTHER" id="PTHR43663:SF1">
    <property type="entry name" value="CHROMATE TRANSPORTER"/>
    <property type="match status" value="1"/>
</dbReference>
<feature type="transmembrane region" description="Helical" evidence="7">
    <location>
        <begin position="320"/>
        <end position="340"/>
    </location>
</feature>
<evidence type="ECO:0000256" key="7">
    <source>
        <dbReference type="SAM" id="Phobius"/>
    </source>
</evidence>
<dbReference type="AlphaFoldDB" id="A0A6V8M0L0"/>
<dbReference type="InterPro" id="IPR052518">
    <property type="entry name" value="CHR_Transporter"/>
</dbReference>
<comment type="similarity">
    <text evidence="2">Belongs to the chromate ion transporter (CHR) (TC 2.A.51) family.</text>
</comment>
<reference evidence="8 9" key="2">
    <citation type="submission" date="2020-05" db="EMBL/GenBank/DDBJ databases">
        <title>Draft genome sequence of Desulfovibrio sp. strainFSS-1.</title>
        <authorList>
            <person name="Shimoshige H."/>
            <person name="Kobayashi H."/>
            <person name="Maekawa T."/>
        </authorList>
    </citation>
    <scope>NUCLEOTIDE SEQUENCE [LARGE SCALE GENOMIC DNA]</scope>
    <source>
        <strain evidence="8 9">SIID29052-01</strain>
    </source>
</reference>
<dbReference type="Proteomes" id="UP000494245">
    <property type="component" value="Unassembled WGS sequence"/>
</dbReference>
<proteinExistence type="inferred from homology"/>
<dbReference type="InterPro" id="IPR003370">
    <property type="entry name" value="Chromate_transpt"/>
</dbReference>
<feature type="transmembrane region" description="Helical" evidence="7">
    <location>
        <begin position="145"/>
        <end position="174"/>
    </location>
</feature>
<evidence type="ECO:0000256" key="4">
    <source>
        <dbReference type="ARBA" id="ARBA00022692"/>
    </source>
</evidence>
<evidence type="ECO:0000256" key="6">
    <source>
        <dbReference type="ARBA" id="ARBA00023136"/>
    </source>
</evidence>
<sequence>MPPRTSLWTIFKSFFIVGATAYGGPAMMPMMRREAVEKRGFVSREEFRLGLGLCQLIPGGTLMQLAAYIGLKLRGLWGALAAYAGFSAPAFLLMLGLSSFYMGTRNAPLAQAVYMGLKVVVLAICLMSCLDFVKRFAPTRRHQAFTAGAAALFLGGAGIVPIVGGAAVLGMLFLDPGPAPDAGEGPEGDGALRLAVIVGLVQLACLGALYVWDRLLFQLAVSMIKVDMLAFGGFGVFPVMYAEVVEYRGWIDESTFIEGMALAQVTPGPSLLASAFMGYMVRGVPGALVGAIGVFAASFVVVLAASHYRGAIIGSRRARQALSGVLATLGGMIVAVSWTLSKAVAWDWRTALILALSLGALAARVAVYWVVLGAAALAALIC</sequence>
<evidence type="ECO:0000256" key="1">
    <source>
        <dbReference type="ARBA" id="ARBA00004651"/>
    </source>
</evidence>
<evidence type="ECO:0000256" key="5">
    <source>
        <dbReference type="ARBA" id="ARBA00022989"/>
    </source>
</evidence>
<feature type="transmembrane region" description="Helical" evidence="7">
    <location>
        <begin position="47"/>
        <end position="69"/>
    </location>
</feature>